<gene>
    <name evidence="1" type="ORF">FSP39_002153</name>
</gene>
<keyword evidence="2" id="KW-1185">Reference proteome</keyword>
<name>A0AA89BZP6_PINIB</name>
<dbReference type="InterPro" id="IPR011042">
    <property type="entry name" value="6-blade_b-propeller_TolB-like"/>
</dbReference>
<dbReference type="SUPFAM" id="SSF63829">
    <property type="entry name" value="Calcium-dependent phosphotriesterase"/>
    <property type="match status" value="1"/>
</dbReference>
<dbReference type="AlphaFoldDB" id="A0AA89BZP6"/>
<accession>A0AA89BZP6</accession>
<evidence type="ECO:0000313" key="2">
    <source>
        <dbReference type="Proteomes" id="UP001186944"/>
    </source>
</evidence>
<dbReference type="Gene3D" id="2.120.10.30">
    <property type="entry name" value="TolB, C-terminal domain"/>
    <property type="match status" value="1"/>
</dbReference>
<organism evidence="1 2">
    <name type="scientific">Pinctada imbricata</name>
    <name type="common">Atlantic pearl-oyster</name>
    <name type="synonym">Pinctada martensii</name>
    <dbReference type="NCBI Taxonomy" id="66713"/>
    <lineage>
        <taxon>Eukaryota</taxon>
        <taxon>Metazoa</taxon>
        <taxon>Spiralia</taxon>
        <taxon>Lophotrochozoa</taxon>
        <taxon>Mollusca</taxon>
        <taxon>Bivalvia</taxon>
        <taxon>Autobranchia</taxon>
        <taxon>Pteriomorphia</taxon>
        <taxon>Pterioida</taxon>
        <taxon>Pterioidea</taxon>
        <taxon>Pteriidae</taxon>
        <taxon>Pinctada</taxon>
    </lineage>
</organism>
<comment type="caution">
    <text evidence="1">The sequence shown here is derived from an EMBL/GenBank/DDBJ whole genome shotgun (WGS) entry which is preliminary data.</text>
</comment>
<dbReference type="EMBL" id="VSWD01000007">
    <property type="protein sequence ID" value="KAK3096657.1"/>
    <property type="molecule type" value="Genomic_DNA"/>
</dbReference>
<sequence>MFTLPKRLAQNLNLDICVVDYTDKESNSRLLVITATGKVRFIYNGQSSLQRKFAARDVCCDNRGRILVVDLHNNAVHLLREDGEFLQYVLTELNELRGPRCLAMYEDTLWVGCRKGLVKVYRYYEDIN</sequence>
<protein>
    <submittedName>
        <fullName evidence="1">Uncharacterized protein</fullName>
    </submittedName>
</protein>
<proteinExistence type="predicted"/>
<reference evidence="1" key="1">
    <citation type="submission" date="2019-08" db="EMBL/GenBank/DDBJ databases">
        <title>The improved chromosome-level genome for the pearl oyster Pinctada fucata martensii using PacBio sequencing and Hi-C.</title>
        <authorList>
            <person name="Zheng Z."/>
        </authorList>
    </citation>
    <scope>NUCLEOTIDE SEQUENCE</scope>
    <source>
        <strain evidence="1">ZZ-2019</strain>
        <tissue evidence="1">Adductor muscle</tissue>
    </source>
</reference>
<evidence type="ECO:0000313" key="1">
    <source>
        <dbReference type="EMBL" id="KAK3096657.1"/>
    </source>
</evidence>
<dbReference type="Proteomes" id="UP001186944">
    <property type="component" value="Unassembled WGS sequence"/>
</dbReference>